<dbReference type="AlphaFoldDB" id="A0A833W4L6"/>
<comment type="similarity">
    <text evidence="2">Belongs to the apolipoprotein O/MICOS complex subunit Mic27 family.</text>
</comment>
<dbReference type="GO" id="GO:0061617">
    <property type="term" value="C:MICOS complex"/>
    <property type="evidence" value="ECO:0007669"/>
    <property type="project" value="UniProtKB-UniRule"/>
</dbReference>
<organism evidence="8 9">
    <name type="scientific">Frieseomelitta varia</name>
    <dbReference type="NCBI Taxonomy" id="561572"/>
    <lineage>
        <taxon>Eukaryota</taxon>
        <taxon>Metazoa</taxon>
        <taxon>Ecdysozoa</taxon>
        <taxon>Arthropoda</taxon>
        <taxon>Hexapoda</taxon>
        <taxon>Insecta</taxon>
        <taxon>Pterygota</taxon>
        <taxon>Neoptera</taxon>
        <taxon>Endopterygota</taxon>
        <taxon>Hymenoptera</taxon>
        <taxon>Apocrita</taxon>
        <taxon>Aculeata</taxon>
        <taxon>Apoidea</taxon>
        <taxon>Anthophila</taxon>
        <taxon>Apidae</taxon>
        <taxon>Frieseomelitta</taxon>
    </lineage>
</organism>
<sequence length="357" mass="40167">MHNYVHRFLESTIGNIFGKDITCREPVHRCDDYQPGVLVEFGRTGIKLFKKFLMPCGLCAATPIMKPPTPEEHAKPCNNETQGKKLIKPSELPIYSIDDNGVEHPSIVEKKIREIRQSVAAVKLVLDGVFLDVSNTFKYLDNIKCNKEFMNTLMQLKLCYCIQTLLILIKFNIFFLVAVDYLQDEANLMPRIGAVGIGGLSGLVVSLRRGIPTKLIATTAGASIVGCVCFPKEAQQVANTLGHYRNITFNFIFGVKPGDNIKDTSFSELLKALPELFEKKNLSSLFEKKTGDTTEKEEISIIFKLFKEIIFGRFQESNLSDTHYVSFLHKEDSKSLESVTMKETSPIQNLKKSKSLK</sequence>
<protein>
    <recommendedName>
        <fullName evidence="7">MICOS complex subunit</fullName>
    </recommendedName>
</protein>
<feature type="transmembrane region" description="Helical" evidence="7">
    <location>
        <begin position="188"/>
        <end position="207"/>
    </location>
</feature>
<dbReference type="EMBL" id="WNWW01000545">
    <property type="protein sequence ID" value="KAF3423702.1"/>
    <property type="molecule type" value="Genomic_DNA"/>
</dbReference>
<dbReference type="PANTHER" id="PTHR14564">
    <property type="entry name" value="MICOS COMPLEX SUBUNIT MIC26 / MIC27 FAMILY MEMBER"/>
    <property type="match status" value="1"/>
</dbReference>
<keyword evidence="6 7" id="KW-0472">Membrane</keyword>
<keyword evidence="7" id="KW-0999">Mitochondrion inner membrane</keyword>
<reference evidence="8" key="1">
    <citation type="submission" date="2019-11" db="EMBL/GenBank/DDBJ databases">
        <title>The nuclear and mitochondrial genomes of Frieseomelitta varia - a highly eusocial stingless bee (Meliponini) with a permanently sterile worker caste.</title>
        <authorList>
            <person name="Freitas F.C.P."/>
            <person name="Lourenco A.P."/>
            <person name="Nunes F.M.F."/>
            <person name="Paschoal A.R."/>
            <person name="Abreu F.C.P."/>
            <person name="Barbin F.O."/>
            <person name="Bataglia L."/>
            <person name="Cardoso-Junior C.A.M."/>
            <person name="Cervoni M.S."/>
            <person name="Silva S.R."/>
            <person name="Dalarmi F."/>
            <person name="Del Lama M.A."/>
            <person name="Depintor T.S."/>
            <person name="Ferreira K.M."/>
            <person name="Goria P.S."/>
            <person name="Jaskot M.C."/>
            <person name="Lago D.C."/>
            <person name="Luna-Lucena D."/>
            <person name="Moda L.M."/>
            <person name="Nascimento L."/>
            <person name="Pedrino M."/>
            <person name="Rabico F.O."/>
            <person name="Sanches F.C."/>
            <person name="Santos D.E."/>
            <person name="Santos C.G."/>
            <person name="Vieira J."/>
            <person name="Lopes T.F."/>
            <person name="Barchuk A.R."/>
            <person name="Hartfelder K."/>
            <person name="Simoes Z.L.P."/>
            <person name="Bitondi M.M.G."/>
            <person name="Pinheiro D.G."/>
        </authorList>
    </citation>
    <scope>NUCLEOTIDE SEQUENCE</scope>
    <source>
        <strain evidence="8">USP_RPSP 00005682</strain>
        <tissue evidence="8">Whole individual</tissue>
    </source>
</reference>
<gene>
    <name evidence="8" type="ORF">E2986_12843</name>
</gene>
<evidence type="ECO:0000256" key="1">
    <source>
        <dbReference type="ARBA" id="ARBA00004325"/>
    </source>
</evidence>
<name>A0A833W4L6_9HYME</name>
<comment type="subunit">
    <text evidence="7">Component of the mitochondrial contact site and cristae organizing system (MICOS) complex.</text>
</comment>
<keyword evidence="9" id="KW-1185">Reference proteome</keyword>
<dbReference type="GO" id="GO:0042407">
    <property type="term" value="P:cristae formation"/>
    <property type="evidence" value="ECO:0007669"/>
    <property type="project" value="InterPro"/>
</dbReference>
<accession>A0A833W4L6</accession>
<keyword evidence="5 7" id="KW-0496">Mitochondrion</keyword>
<keyword evidence="3 7" id="KW-0812">Transmembrane</keyword>
<evidence type="ECO:0000256" key="5">
    <source>
        <dbReference type="ARBA" id="ARBA00023128"/>
    </source>
</evidence>
<feature type="transmembrane region" description="Helical" evidence="7">
    <location>
        <begin position="158"/>
        <end position="182"/>
    </location>
</feature>
<dbReference type="Proteomes" id="UP000655588">
    <property type="component" value="Unassembled WGS sequence"/>
</dbReference>
<comment type="subcellular location">
    <subcellularLocation>
        <location evidence="7">Mitochondrion inner membrane</location>
    </subcellularLocation>
    <subcellularLocation>
        <location evidence="1">Mitochondrion membrane</location>
    </subcellularLocation>
</comment>
<proteinExistence type="inferred from homology"/>
<evidence type="ECO:0000256" key="7">
    <source>
        <dbReference type="RuleBase" id="RU363021"/>
    </source>
</evidence>
<comment type="caution">
    <text evidence="8">The sequence shown here is derived from an EMBL/GenBank/DDBJ whole genome shotgun (WGS) entry which is preliminary data.</text>
</comment>
<keyword evidence="4 7" id="KW-1133">Transmembrane helix</keyword>
<evidence type="ECO:0000256" key="2">
    <source>
        <dbReference type="ARBA" id="ARBA00010904"/>
    </source>
</evidence>
<dbReference type="InterPro" id="IPR019166">
    <property type="entry name" value="MIC26/MIC27"/>
</dbReference>
<evidence type="ECO:0000256" key="4">
    <source>
        <dbReference type="ARBA" id="ARBA00022989"/>
    </source>
</evidence>
<evidence type="ECO:0000256" key="6">
    <source>
        <dbReference type="ARBA" id="ARBA00023136"/>
    </source>
</evidence>
<evidence type="ECO:0000313" key="8">
    <source>
        <dbReference type="EMBL" id="KAF3423702.1"/>
    </source>
</evidence>
<evidence type="ECO:0000256" key="3">
    <source>
        <dbReference type="ARBA" id="ARBA00022692"/>
    </source>
</evidence>
<dbReference type="InterPro" id="IPR033182">
    <property type="entry name" value="MIC26/MIC27_animal"/>
</dbReference>
<comment type="function">
    <text evidence="7">Component of the MICOS complex, a large protein complex of the mitochondrial inner membrane that plays crucial roles in the maintenance of crista junctions, inner membrane architecture, and formation of contact sites to the outer membrane.</text>
</comment>
<evidence type="ECO:0000313" key="9">
    <source>
        <dbReference type="Proteomes" id="UP000655588"/>
    </source>
</evidence>
<dbReference type="Pfam" id="PF09769">
    <property type="entry name" value="ApoO"/>
    <property type="match status" value="1"/>
</dbReference>